<protein>
    <recommendedName>
        <fullName evidence="3">MARVEL domain-containing protein</fullName>
    </recommendedName>
</protein>
<feature type="transmembrane region" description="Helical" evidence="1">
    <location>
        <begin position="110"/>
        <end position="133"/>
    </location>
</feature>
<feature type="transmembrane region" description="Helical" evidence="1">
    <location>
        <begin position="66"/>
        <end position="90"/>
    </location>
</feature>
<keyword evidence="1" id="KW-0812">Transmembrane</keyword>
<organism evidence="2">
    <name type="scientific">viral metagenome</name>
    <dbReference type="NCBI Taxonomy" id="1070528"/>
    <lineage>
        <taxon>unclassified sequences</taxon>
        <taxon>metagenomes</taxon>
        <taxon>organismal metagenomes</taxon>
    </lineage>
</organism>
<keyword evidence="1" id="KW-0472">Membrane</keyword>
<sequence length="150" mass="16851">MIVAGLISLTLSVLYILNISYLYSLEQKGCECAMDYRRVYIMAFTAVFLVYSLLLNWIAPKIIINYIHYILPVMMVGGIVNVIFTLQYVAKLKVTECKCSESVYRDIMETLAIINAVTYGIVFLMALASIEVLSRTGGSILSKVSRVKSR</sequence>
<keyword evidence="1" id="KW-1133">Transmembrane helix</keyword>
<name>A0A6C0DFQ8_9ZZZZ</name>
<reference evidence="2" key="1">
    <citation type="journal article" date="2020" name="Nature">
        <title>Giant virus diversity and host interactions through global metagenomics.</title>
        <authorList>
            <person name="Schulz F."/>
            <person name="Roux S."/>
            <person name="Paez-Espino D."/>
            <person name="Jungbluth S."/>
            <person name="Walsh D.A."/>
            <person name="Denef V.J."/>
            <person name="McMahon K.D."/>
            <person name="Konstantinidis K.T."/>
            <person name="Eloe-Fadrosh E.A."/>
            <person name="Kyrpides N.C."/>
            <person name="Woyke T."/>
        </authorList>
    </citation>
    <scope>NUCLEOTIDE SEQUENCE</scope>
    <source>
        <strain evidence="2">GVMAG-M-3300023174-137</strain>
    </source>
</reference>
<evidence type="ECO:0000313" key="2">
    <source>
        <dbReference type="EMBL" id="QHT14425.1"/>
    </source>
</evidence>
<proteinExistence type="predicted"/>
<feature type="transmembrane region" description="Helical" evidence="1">
    <location>
        <begin position="40"/>
        <end position="59"/>
    </location>
</feature>
<dbReference type="EMBL" id="MN739582">
    <property type="protein sequence ID" value="QHT14425.1"/>
    <property type="molecule type" value="Genomic_DNA"/>
</dbReference>
<accession>A0A6C0DFQ8</accession>
<evidence type="ECO:0008006" key="3">
    <source>
        <dbReference type="Google" id="ProtNLM"/>
    </source>
</evidence>
<evidence type="ECO:0000256" key="1">
    <source>
        <dbReference type="SAM" id="Phobius"/>
    </source>
</evidence>
<dbReference type="AlphaFoldDB" id="A0A6C0DFQ8"/>